<dbReference type="Gene3D" id="3.40.1280.10">
    <property type="match status" value="1"/>
</dbReference>
<comment type="catalytic activity">
    <reaction evidence="6">
        <text>5-carboxymethylaminomethyluridine(34) in tRNA(Leu) + S-adenosyl-L-methionine = 5-carboxymethylaminomethyl-2'-O-methyluridine(34) in tRNA(Leu) + S-adenosyl-L-homocysteine + H(+)</text>
        <dbReference type="Rhea" id="RHEA:43088"/>
        <dbReference type="Rhea" id="RHEA-COMP:10333"/>
        <dbReference type="Rhea" id="RHEA-COMP:10334"/>
        <dbReference type="ChEBI" id="CHEBI:15378"/>
        <dbReference type="ChEBI" id="CHEBI:57856"/>
        <dbReference type="ChEBI" id="CHEBI:59789"/>
        <dbReference type="ChEBI" id="CHEBI:74508"/>
        <dbReference type="ChEBI" id="CHEBI:74511"/>
        <dbReference type="EC" id="2.1.1.207"/>
    </reaction>
</comment>
<evidence type="ECO:0000256" key="4">
    <source>
        <dbReference type="ARBA" id="ARBA00022691"/>
    </source>
</evidence>
<dbReference type="InterPro" id="IPR016914">
    <property type="entry name" value="TrmL"/>
</dbReference>
<dbReference type="GO" id="GO:0141098">
    <property type="term" value="F:tRNA (cytidine(34)-2'-O)-methyltransferase activity"/>
    <property type="evidence" value="ECO:0007669"/>
    <property type="project" value="RHEA"/>
</dbReference>
<keyword evidence="2 6" id="KW-0489">Methyltransferase</keyword>
<dbReference type="AlphaFoldDB" id="A0A368DPX5"/>
<comment type="caution">
    <text evidence="9">The sequence shown here is derived from an EMBL/GenBank/DDBJ whole genome shotgun (WGS) entry which is preliminary data.</text>
</comment>
<comment type="subunit">
    <text evidence="6">Homodimer.</text>
</comment>
<feature type="binding site" evidence="6 7">
    <location>
        <position position="106"/>
    </location>
    <ligand>
        <name>S-adenosyl-L-methionine</name>
        <dbReference type="ChEBI" id="CHEBI:59789"/>
    </ligand>
</feature>
<dbReference type="PANTHER" id="PTHR42971:SF1">
    <property type="entry name" value="TRNA (CYTIDINE(34)-2'-O)-METHYLTRANSFERASE"/>
    <property type="match status" value="1"/>
</dbReference>
<dbReference type="Proteomes" id="UP000253570">
    <property type="component" value="Unassembled WGS sequence"/>
</dbReference>
<comment type="caution">
    <text evidence="6">Lacks conserved residue(s) required for the propagation of feature annotation.</text>
</comment>
<comment type="subcellular location">
    <subcellularLocation>
        <location evidence="6">Cytoplasm</location>
    </subcellularLocation>
</comment>
<dbReference type="HAMAP" id="MF_01885">
    <property type="entry name" value="tRNA_methyltr_TrmL"/>
    <property type="match status" value="1"/>
</dbReference>
<evidence type="ECO:0000256" key="2">
    <source>
        <dbReference type="ARBA" id="ARBA00022603"/>
    </source>
</evidence>
<keyword evidence="4 6" id="KW-0949">S-adenosyl-L-methionine</keyword>
<comment type="catalytic activity">
    <reaction evidence="6">
        <text>cytidine(34) in tRNA + S-adenosyl-L-methionine = 2'-O-methylcytidine(34) in tRNA + S-adenosyl-L-homocysteine + H(+)</text>
        <dbReference type="Rhea" id="RHEA:43084"/>
        <dbReference type="Rhea" id="RHEA-COMP:10331"/>
        <dbReference type="Rhea" id="RHEA-COMP:10332"/>
        <dbReference type="ChEBI" id="CHEBI:15378"/>
        <dbReference type="ChEBI" id="CHEBI:57856"/>
        <dbReference type="ChEBI" id="CHEBI:59789"/>
        <dbReference type="ChEBI" id="CHEBI:74495"/>
        <dbReference type="ChEBI" id="CHEBI:82748"/>
        <dbReference type="EC" id="2.1.1.207"/>
    </reaction>
</comment>
<comment type="function">
    <text evidence="6">Methylates the ribose at the nucleotide 34 wobble position in the two leucyl isoacceptors tRNA(Leu)(CmAA) and tRNA(Leu)(cmnm5UmAA). Catalyzes the methyl transfer from S-adenosyl-L-methionine to the 2'-OH of the wobble nucleotide.</text>
</comment>
<protein>
    <recommendedName>
        <fullName evidence="6">tRNA (cytidine(34)-2'-O)-methyltransferase</fullName>
        <ecNumber evidence="6">2.1.1.207</ecNumber>
    </recommendedName>
    <alternativeName>
        <fullName evidence="6">tRNA (cytidine/uridine-2'-O-)-methyltransferase TrmL</fullName>
    </alternativeName>
</protein>
<dbReference type="SUPFAM" id="SSF75217">
    <property type="entry name" value="alpha/beta knot"/>
    <property type="match status" value="1"/>
</dbReference>
<comment type="similarity">
    <text evidence="6">Belongs to the class IV-like SAM-binding methyltransferase superfamily. RNA methyltransferase TrmH family. TrmL subfamily.</text>
</comment>
<dbReference type="GO" id="GO:0003723">
    <property type="term" value="F:RNA binding"/>
    <property type="evidence" value="ECO:0007669"/>
    <property type="project" value="InterPro"/>
</dbReference>
<dbReference type="GO" id="GO:0002130">
    <property type="term" value="P:wobble position ribose methylation"/>
    <property type="evidence" value="ECO:0007669"/>
    <property type="project" value="TreeGrafter"/>
</dbReference>
<feature type="domain" description="tRNA/rRNA methyltransferase SpoU type" evidence="8">
    <location>
        <begin position="6"/>
        <end position="145"/>
    </location>
</feature>
<feature type="binding site" evidence="6 7">
    <location>
        <position position="126"/>
    </location>
    <ligand>
        <name>S-adenosyl-L-methionine</name>
        <dbReference type="ChEBI" id="CHEBI:59789"/>
    </ligand>
</feature>
<evidence type="ECO:0000256" key="6">
    <source>
        <dbReference type="HAMAP-Rule" id="MF_01885"/>
    </source>
</evidence>
<dbReference type="CDD" id="cd18094">
    <property type="entry name" value="SpoU-like_TrmL"/>
    <property type="match status" value="1"/>
</dbReference>
<proteinExistence type="inferred from homology"/>
<evidence type="ECO:0000256" key="5">
    <source>
        <dbReference type="ARBA" id="ARBA00022694"/>
    </source>
</evidence>
<dbReference type="GO" id="GO:0005737">
    <property type="term" value="C:cytoplasm"/>
    <property type="evidence" value="ECO:0007669"/>
    <property type="project" value="UniProtKB-SubCell"/>
</dbReference>
<dbReference type="InterPro" id="IPR001537">
    <property type="entry name" value="SpoU_MeTrfase"/>
</dbReference>
<keyword evidence="3 6" id="KW-0808">Transferase</keyword>
<feature type="binding site" evidence="6 7">
    <location>
        <position position="134"/>
    </location>
    <ligand>
        <name>S-adenosyl-L-methionine</name>
        <dbReference type="ChEBI" id="CHEBI:59789"/>
    </ligand>
</feature>
<dbReference type="PANTHER" id="PTHR42971">
    <property type="entry name" value="TRNA (CYTIDINE(34)-2'-O)-METHYLTRANSFERASE"/>
    <property type="match status" value="1"/>
</dbReference>
<gene>
    <name evidence="6" type="primary">trmL</name>
    <name evidence="9" type="ORF">DBW71_02130</name>
</gene>
<keyword evidence="5 6" id="KW-0819">tRNA processing</keyword>
<dbReference type="InterPro" id="IPR029028">
    <property type="entry name" value="Alpha/beta_knot_MTases"/>
</dbReference>
<organism evidence="9 10">
    <name type="scientific">PS1 clade bacterium</name>
    <dbReference type="NCBI Taxonomy" id="2175152"/>
    <lineage>
        <taxon>Bacteria</taxon>
        <taxon>Pseudomonadati</taxon>
        <taxon>Pseudomonadota</taxon>
        <taxon>Alphaproteobacteria</taxon>
        <taxon>PS1 clade</taxon>
    </lineage>
</organism>
<evidence type="ECO:0000259" key="8">
    <source>
        <dbReference type="Pfam" id="PF00588"/>
    </source>
</evidence>
<sequence length="154" mass="17619">MKKNNLSIALYQPDIPQNTGAIMRLSACFGASIHIIEPAGFHIDDKRINRVAMDYIKYLEIQKHISWDNFYSWARQQSKRIILATTKSEVSYLNFSFRASDILLFGRESSGVPVNIHNICDNRIKIVMQNEIRSFNVANSCAIILSEAVRQINN</sequence>
<dbReference type="PIRSF" id="PIRSF029256">
    <property type="entry name" value="SpoU_TrmH_prd"/>
    <property type="match status" value="1"/>
</dbReference>
<evidence type="ECO:0000313" key="9">
    <source>
        <dbReference type="EMBL" id="RCL73890.1"/>
    </source>
</evidence>
<dbReference type="GO" id="GO:0141102">
    <property type="term" value="F:tRNA (5-carboxymethylaminomethyluridine(34)-2'-O)-methyltransferase activity"/>
    <property type="evidence" value="ECO:0007669"/>
    <property type="project" value="RHEA"/>
</dbReference>
<reference evidence="9 10" key="1">
    <citation type="journal article" date="2018" name="Microbiome">
        <title>Fine metagenomic profile of the Mediterranean stratified and mixed water columns revealed by assembly and recruitment.</title>
        <authorList>
            <person name="Haro-Moreno J.M."/>
            <person name="Lopez-Perez M."/>
            <person name="De La Torre J.R."/>
            <person name="Picazo A."/>
            <person name="Camacho A."/>
            <person name="Rodriguez-Valera F."/>
        </authorList>
    </citation>
    <scope>NUCLEOTIDE SEQUENCE [LARGE SCALE GENOMIC DNA]</scope>
    <source>
        <strain evidence="9">MED-G57</strain>
    </source>
</reference>
<accession>A0A368DPX5</accession>
<keyword evidence="1 6" id="KW-0963">Cytoplasm</keyword>
<evidence type="ECO:0000313" key="10">
    <source>
        <dbReference type="Proteomes" id="UP000253570"/>
    </source>
</evidence>
<evidence type="ECO:0000256" key="3">
    <source>
        <dbReference type="ARBA" id="ARBA00022679"/>
    </source>
</evidence>
<dbReference type="Pfam" id="PF00588">
    <property type="entry name" value="SpoU_methylase"/>
    <property type="match status" value="1"/>
</dbReference>
<dbReference type="InterPro" id="IPR029026">
    <property type="entry name" value="tRNA_m1G_MTases_N"/>
</dbReference>
<evidence type="ECO:0000256" key="7">
    <source>
        <dbReference type="PIRSR" id="PIRSR029256-1"/>
    </source>
</evidence>
<evidence type="ECO:0000256" key="1">
    <source>
        <dbReference type="ARBA" id="ARBA00022490"/>
    </source>
</evidence>
<dbReference type="EMBL" id="QOQD01000004">
    <property type="protein sequence ID" value="RCL73890.1"/>
    <property type="molecule type" value="Genomic_DNA"/>
</dbReference>
<dbReference type="EC" id="2.1.1.207" evidence="6"/>
<name>A0A368DPX5_9PROT</name>